<evidence type="ECO:0000256" key="1">
    <source>
        <dbReference type="SAM" id="MobiDB-lite"/>
    </source>
</evidence>
<dbReference type="EMBL" id="GBHO01016637">
    <property type="protein sequence ID" value="JAG26967.1"/>
    <property type="molecule type" value="Transcribed_RNA"/>
</dbReference>
<name>A0A0A9Y1N7_LYGHE</name>
<reference evidence="3" key="3">
    <citation type="journal article" date="2016" name="Gigascience">
        <title>De novo construction of an expanded transcriptome assembly for the western tarnished plant bug, Lygus hesperus.</title>
        <authorList>
            <person name="Tassone E.E."/>
            <person name="Geib S.M."/>
            <person name="Hall B."/>
            <person name="Fabrick J.A."/>
            <person name="Brent C.S."/>
            <person name="Hull J.J."/>
        </authorList>
    </citation>
    <scope>NUCLEOTIDE SEQUENCE</scope>
</reference>
<reference evidence="2" key="1">
    <citation type="journal article" date="2014" name="PLoS ONE">
        <title>Transcriptome-Based Identification of ABC Transporters in the Western Tarnished Plant Bug Lygus hesperus.</title>
        <authorList>
            <person name="Hull J.J."/>
            <person name="Chaney K."/>
            <person name="Geib S.M."/>
            <person name="Fabrick J.A."/>
            <person name="Brent C.S."/>
            <person name="Walsh D."/>
            <person name="Lavine L.C."/>
        </authorList>
    </citation>
    <scope>NUCLEOTIDE SEQUENCE</scope>
</reference>
<feature type="compositionally biased region" description="Polar residues" evidence="1">
    <location>
        <begin position="59"/>
        <end position="68"/>
    </location>
</feature>
<dbReference type="EMBL" id="GDHC01008370">
    <property type="protein sequence ID" value="JAQ10259.1"/>
    <property type="molecule type" value="Transcribed_RNA"/>
</dbReference>
<feature type="region of interest" description="Disordered" evidence="1">
    <location>
        <begin position="1"/>
        <end position="68"/>
    </location>
</feature>
<accession>A0A0A9Y1N7</accession>
<organism evidence="2">
    <name type="scientific">Lygus hesperus</name>
    <name type="common">Western plant bug</name>
    <dbReference type="NCBI Taxonomy" id="30085"/>
    <lineage>
        <taxon>Eukaryota</taxon>
        <taxon>Metazoa</taxon>
        <taxon>Ecdysozoa</taxon>
        <taxon>Arthropoda</taxon>
        <taxon>Hexapoda</taxon>
        <taxon>Insecta</taxon>
        <taxon>Pterygota</taxon>
        <taxon>Neoptera</taxon>
        <taxon>Paraneoptera</taxon>
        <taxon>Hemiptera</taxon>
        <taxon>Heteroptera</taxon>
        <taxon>Panheteroptera</taxon>
        <taxon>Cimicomorpha</taxon>
        <taxon>Miridae</taxon>
        <taxon>Mirini</taxon>
        <taxon>Lygus</taxon>
    </lineage>
</organism>
<feature type="compositionally biased region" description="Polar residues" evidence="1">
    <location>
        <begin position="36"/>
        <end position="48"/>
    </location>
</feature>
<evidence type="ECO:0000313" key="3">
    <source>
        <dbReference type="EMBL" id="JAQ10259.1"/>
    </source>
</evidence>
<proteinExistence type="predicted"/>
<protein>
    <submittedName>
        <fullName evidence="2">Uncharacterized protein</fullName>
    </submittedName>
</protein>
<feature type="compositionally biased region" description="Low complexity" evidence="1">
    <location>
        <begin position="1"/>
        <end position="13"/>
    </location>
</feature>
<feature type="non-terminal residue" evidence="2">
    <location>
        <position position="1"/>
    </location>
</feature>
<dbReference type="AlphaFoldDB" id="A0A0A9Y1N7"/>
<sequence>QQQQQQQRQQQQQKRQKTQSPEESNNKRKKERAIAPQSTTTVMVSPSNPELVPAVSLPSPASQDTAPTTLVAPTGTATVLVNAVPVGDANAAANTLDTSKTP</sequence>
<reference evidence="2" key="2">
    <citation type="submission" date="2014-07" db="EMBL/GenBank/DDBJ databases">
        <authorList>
            <person name="Hull J."/>
        </authorList>
    </citation>
    <scope>NUCLEOTIDE SEQUENCE</scope>
</reference>
<evidence type="ECO:0000313" key="2">
    <source>
        <dbReference type="EMBL" id="JAG26967.1"/>
    </source>
</evidence>
<gene>
    <name evidence="2" type="ORF">CM83_102223</name>
    <name evidence="3" type="ORF">g.28452</name>
</gene>